<dbReference type="InterPro" id="IPR036865">
    <property type="entry name" value="CRAL-TRIO_dom_sf"/>
</dbReference>
<dbReference type="OrthoDB" id="200168at2759"/>
<keyword evidence="3" id="KW-1185">Reference proteome</keyword>
<dbReference type="InterPro" id="IPR001251">
    <property type="entry name" value="CRAL-TRIO_dom"/>
</dbReference>
<feature type="domain" description="CRAL-TRIO" evidence="1">
    <location>
        <begin position="100"/>
        <end position="263"/>
    </location>
</feature>
<dbReference type="SUPFAM" id="SSF46938">
    <property type="entry name" value="CRAL/TRIO N-terminal domain"/>
    <property type="match status" value="1"/>
</dbReference>
<dbReference type="AlphaFoldDB" id="A0A9N8H9R5"/>
<dbReference type="CDD" id="cd00170">
    <property type="entry name" value="SEC14"/>
    <property type="match status" value="1"/>
</dbReference>
<dbReference type="InterPro" id="IPR052578">
    <property type="entry name" value="PI_Transfer_CRAL-TRIO"/>
</dbReference>
<dbReference type="Proteomes" id="UP001153069">
    <property type="component" value="Unassembled WGS sequence"/>
</dbReference>
<dbReference type="PROSITE" id="PS50191">
    <property type="entry name" value="CRAL_TRIO"/>
    <property type="match status" value="1"/>
</dbReference>
<proteinExistence type="predicted"/>
<accession>A0A9N8H9R5</accession>
<sequence>MTKDDINCNLEPEVEAQGVKDILEGLTEEEKAALADDEMPLRHFRAEKGNVKKALKQIKATIKWRDEFQVVTLRDCFRKDEAEANNDKEGGDRLTAAEFQEILRQEDATGKIYVRGYDKDGRAVVYMQPSRENTKHETNNMRHLVWNMEKAIAISTRQGYSKIAFVIDYTGFSLWNAPPLSTNKYTLDIMQRHYPERCHRFYLTNAPFWFKAFWGTVRPFVDAHTKEKIVMCTSGNKDVWMESLGGDPARLEPFLDGTHTYEFNVDEYFALPFDAAVDDDMFDDIVVKKE</sequence>
<dbReference type="Pfam" id="PF00650">
    <property type="entry name" value="CRAL_TRIO"/>
    <property type="match status" value="1"/>
</dbReference>
<organism evidence="2 3">
    <name type="scientific">Seminavis robusta</name>
    <dbReference type="NCBI Taxonomy" id="568900"/>
    <lineage>
        <taxon>Eukaryota</taxon>
        <taxon>Sar</taxon>
        <taxon>Stramenopiles</taxon>
        <taxon>Ochrophyta</taxon>
        <taxon>Bacillariophyta</taxon>
        <taxon>Bacillariophyceae</taxon>
        <taxon>Bacillariophycidae</taxon>
        <taxon>Naviculales</taxon>
        <taxon>Naviculaceae</taxon>
        <taxon>Seminavis</taxon>
    </lineage>
</organism>
<evidence type="ECO:0000313" key="3">
    <source>
        <dbReference type="Proteomes" id="UP001153069"/>
    </source>
</evidence>
<gene>
    <name evidence="2" type="ORF">SEMRO_265_G102760.1</name>
</gene>
<dbReference type="SMART" id="SM00516">
    <property type="entry name" value="SEC14"/>
    <property type="match status" value="1"/>
</dbReference>
<dbReference type="Gene3D" id="3.40.525.10">
    <property type="entry name" value="CRAL-TRIO lipid binding domain"/>
    <property type="match status" value="1"/>
</dbReference>
<dbReference type="InterPro" id="IPR036273">
    <property type="entry name" value="CRAL/TRIO_N_dom_sf"/>
</dbReference>
<evidence type="ECO:0000259" key="1">
    <source>
        <dbReference type="PROSITE" id="PS50191"/>
    </source>
</evidence>
<dbReference type="PANTHER" id="PTHR45824:SF29">
    <property type="entry name" value="GH16843P"/>
    <property type="match status" value="1"/>
</dbReference>
<dbReference type="GO" id="GO:0008526">
    <property type="term" value="F:phosphatidylinositol transfer activity"/>
    <property type="evidence" value="ECO:0007669"/>
    <property type="project" value="TreeGrafter"/>
</dbReference>
<comment type="caution">
    <text evidence="2">The sequence shown here is derived from an EMBL/GenBank/DDBJ whole genome shotgun (WGS) entry which is preliminary data.</text>
</comment>
<evidence type="ECO:0000313" key="2">
    <source>
        <dbReference type="EMBL" id="CAB9506381.1"/>
    </source>
</evidence>
<name>A0A9N8H9R5_9STRA</name>
<protein>
    <submittedName>
        <fullName evidence="2">SEC14 cytosolic factor</fullName>
    </submittedName>
</protein>
<dbReference type="PANTHER" id="PTHR45824">
    <property type="entry name" value="GH16843P"/>
    <property type="match status" value="1"/>
</dbReference>
<reference evidence="2" key="1">
    <citation type="submission" date="2020-06" db="EMBL/GenBank/DDBJ databases">
        <authorList>
            <consortium name="Plant Systems Biology data submission"/>
        </authorList>
    </citation>
    <scope>NUCLEOTIDE SEQUENCE</scope>
    <source>
        <strain evidence="2">D6</strain>
    </source>
</reference>
<dbReference type="EMBL" id="CAICTM010000264">
    <property type="protein sequence ID" value="CAB9506381.1"/>
    <property type="molecule type" value="Genomic_DNA"/>
</dbReference>
<dbReference type="SUPFAM" id="SSF52087">
    <property type="entry name" value="CRAL/TRIO domain"/>
    <property type="match status" value="1"/>
</dbReference>